<name>A0ABQ0QIR5_9PROT</name>
<evidence type="ECO:0000313" key="1">
    <source>
        <dbReference type="EMBL" id="GBR46161.1"/>
    </source>
</evidence>
<keyword evidence="2" id="KW-1185">Reference proteome</keyword>
<dbReference type="EMBL" id="BAQB01000011">
    <property type="protein sequence ID" value="GBR46161.1"/>
    <property type="molecule type" value="Genomic_DNA"/>
</dbReference>
<sequence>MIWQDKEGAPLSCVEKLRVLRENDAELRDVLQDAFEDGILMGATAESMRRSFEEALASLTDPTVALTAGDEGKQTA</sequence>
<comment type="caution">
    <text evidence="1">The sequence shown here is derived from an EMBL/GenBank/DDBJ whole genome shotgun (WGS) entry which is preliminary data.</text>
</comment>
<dbReference type="RefSeq" id="WP_068172802.1">
    <property type="nucleotide sequence ID" value="NZ_BAQB01000011.1"/>
</dbReference>
<reference evidence="1" key="1">
    <citation type="submission" date="2013-04" db="EMBL/GenBank/DDBJ databases">
        <title>The genome sequencing project of 58 acetic acid bacteria.</title>
        <authorList>
            <person name="Okamoto-Kainuma A."/>
            <person name="Ishikawa M."/>
            <person name="Umino S."/>
            <person name="Koizumi Y."/>
            <person name="Shiwa Y."/>
            <person name="Yoshikawa H."/>
            <person name="Matsutani M."/>
            <person name="Matsushita K."/>
        </authorList>
    </citation>
    <scope>NUCLEOTIDE SEQUENCE</scope>
    <source>
        <strain evidence="1">NBRC 106556</strain>
    </source>
</reference>
<accession>A0ABQ0QIR5</accession>
<evidence type="ECO:0008006" key="3">
    <source>
        <dbReference type="Google" id="ProtNLM"/>
    </source>
</evidence>
<organism evidence="1 2">
    <name type="scientific">Neokomagataea tanensis NBRC 106556</name>
    <dbReference type="NCBI Taxonomy" id="1223519"/>
    <lineage>
        <taxon>Bacteria</taxon>
        <taxon>Pseudomonadati</taxon>
        <taxon>Pseudomonadota</taxon>
        <taxon>Alphaproteobacteria</taxon>
        <taxon>Acetobacterales</taxon>
        <taxon>Acetobacteraceae</taxon>
        <taxon>Neokomagataea</taxon>
    </lineage>
</organism>
<protein>
    <recommendedName>
        <fullName evidence="3">Transposase</fullName>
    </recommendedName>
</protein>
<gene>
    <name evidence="1" type="ORF">AA106556_1017</name>
</gene>
<evidence type="ECO:0000313" key="2">
    <source>
        <dbReference type="Proteomes" id="UP001062443"/>
    </source>
</evidence>
<proteinExistence type="predicted"/>
<dbReference type="Proteomes" id="UP001062443">
    <property type="component" value="Unassembled WGS sequence"/>
</dbReference>